<organism evidence="2 3">
    <name type="scientific">Pyrenophora teres f. teres</name>
    <dbReference type="NCBI Taxonomy" id="97479"/>
    <lineage>
        <taxon>Eukaryota</taxon>
        <taxon>Fungi</taxon>
        <taxon>Dikarya</taxon>
        <taxon>Ascomycota</taxon>
        <taxon>Pezizomycotina</taxon>
        <taxon>Dothideomycetes</taxon>
        <taxon>Pleosporomycetidae</taxon>
        <taxon>Pleosporales</taxon>
        <taxon>Pleosporineae</taxon>
        <taxon>Pleosporaceae</taxon>
        <taxon>Pyrenophora</taxon>
    </lineage>
</organism>
<reference evidence="2" key="1">
    <citation type="submission" date="2021-02" db="EMBL/GenBank/DDBJ databases">
        <authorList>
            <person name="Syme A R."/>
            <person name="Syme A R."/>
            <person name="Moolhuijzen P."/>
        </authorList>
    </citation>
    <scope>NUCLEOTIDE SEQUENCE</scope>
    <source>
        <strain evidence="2">W1-1</strain>
    </source>
</reference>
<dbReference type="EMBL" id="HG992984">
    <property type="protein sequence ID" value="CAE7202018.1"/>
    <property type="molecule type" value="Genomic_DNA"/>
</dbReference>
<feature type="compositionally biased region" description="Polar residues" evidence="1">
    <location>
        <begin position="1"/>
        <end position="12"/>
    </location>
</feature>
<feature type="compositionally biased region" description="Polar residues" evidence="1">
    <location>
        <begin position="114"/>
        <end position="125"/>
    </location>
</feature>
<feature type="compositionally biased region" description="Polar residues" evidence="1">
    <location>
        <begin position="146"/>
        <end position="159"/>
    </location>
</feature>
<feature type="compositionally biased region" description="Basic and acidic residues" evidence="1">
    <location>
        <begin position="293"/>
        <end position="310"/>
    </location>
</feature>
<feature type="compositionally biased region" description="Basic and acidic residues" evidence="1">
    <location>
        <begin position="414"/>
        <end position="426"/>
    </location>
</feature>
<feature type="compositionally biased region" description="Polar residues" evidence="1">
    <location>
        <begin position="188"/>
        <end position="198"/>
    </location>
</feature>
<feature type="region of interest" description="Disordered" evidence="1">
    <location>
        <begin position="1"/>
        <end position="50"/>
    </location>
</feature>
<feature type="compositionally biased region" description="Low complexity" evidence="1">
    <location>
        <begin position="208"/>
        <end position="218"/>
    </location>
</feature>
<sequence length="551" mass="61083">MTMSSDPIAQQSRARRHSAKFQAQLQADLDRKPPNSKPSESKGKLPGVSQAVKRSVFSRLSAQSNEFDTPKELATITDAASHKQRVSECVKSASSKKPVKPVRGSKRNVDEELMTSQPKQKQMTNSKRKAVTDAIEVGKQVKRSRVPSTNSAKSYVTGTNREERGKSIAQSHSFIASPQLPPIRRLLGSQSPAENSDSPFKKPILPARSTQTLTTPTKPRTKPVGKKRLHTPKGARRRSWDELYQLSSSPSVSHDTDTTGDWLQTGFDQEILSSNSKPVPASPNAESTAISGHADRDDVVSEKRTGDSQTEKSNPFIQRRADRKATSFLRRLTGEDQANERVDSSLGSPHGVQITVNSFTSLEAKALAEKSRMIAPHMPSQKWNLSDLQDKTDASETRHIDCLNMSTVPPNDGLSKREHKPNESPKHKQCTVAQVKQAFPQKGKSHSRQGSNNREDHDCTYCQSRTLLVAKSKARSAPQNLQVPKDTKVHDFSLPGSYEIFENTPIKHTTKFFSGYIEEEPYFDRDNDGDDTTLPTIYTSSPPTFLASLYP</sequence>
<feature type="compositionally biased region" description="Basic and acidic residues" evidence="1">
    <location>
        <begin position="332"/>
        <end position="343"/>
    </location>
</feature>
<evidence type="ECO:0000313" key="3">
    <source>
        <dbReference type="Proteomes" id="UP000472372"/>
    </source>
</evidence>
<feature type="compositionally biased region" description="Basic residues" evidence="1">
    <location>
        <begin position="219"/>
        <end position="237"/>
    </location>
</feature>
<feature type="compositionally biased region" description="Basic and acidic residues" evidence="1">
    <location>
        <begin position="28"/>
        <end position="43"/>
    </location>
</feature>
<evidence type="ECO:0000256" key="1">
    <source>
        <dbReference type="SAM" id="MobiDB-lite"/>
    </source>
</evidence>
<accession>A0A6S6WFZ1</accession>
<dbReference type="Proteomes" id="UP000472372">
    <property type="component" value="Chromosome 8"/>
</dbReference>
<name>A0A6S6WFZ1_9PLEO</name>
<dbReference type="AlphaFoldDB" id="A0A6S6WFZ1"/>
<feature type="region of interest" description="Disordered" evidence="1">
    <location>
        <begin position="378"/>
        <end position="458"/>
    </location>
</feature>
<proteinExistence type="predicted"/>
<feature type="region of interest" description="Disordered" evidence="1">
    <location>
        <begin position="78"/>
        <end position="240"/>
    </location>
</feature>
<feature type="region of interest" description="Disordered" evidence="1">
    <location>
        <begin position="273"/>
        <end position="351"/>
    </location>
</feature>
<evidence type="ECO:0000313" key="2">
    <source>
        <dbReference type="EMBL" id="CAE7202018.1"/>
    </source>
</evidence>
<feature type="compositionally biased region" description="Basic and acidic residues" evidence="1">
    <location>
        <begin position="388"/>
        <end position="401"/>
    </location>
</feature>
<feature type="compositionally biased region" description="Basic residues" evidence="1">
    <location>
        <begin position="97"/>
        <end position="106"/>
    </location>
</feature>
<protein>
    <submittedName>
        <fullName evidence="2">Uncharacterized protein</fullName>
    </submittedName>
</protein>
<gene>
    <name evidence="2" type="ORF">PTTW11_08955</name>
</gene>